<keyword evidence="1" id="KW-0808">Transferase</keyword>
<reference evidence="5" key="1">
    <citation type="submission" date="2005-09" db="EMBL/GenBank/DDBJ databases">
        <title>Complete genome sequence of Clostridium kluyveri and comparative genomics of Clostridia species.</title>
        <authorList>
            <person name="Inui M."/>
            <person name="Nonaka H."/>
            <person name="Shinoda Y."/>
            <person name="Ikenaga Y."/>
            <person name="Abe M."/>
            <person name="Naito K."/>
            <person name="Vertes A.A."/>
            <person name="Yukawa H."/>
        </authorList>
    </citation>
    <scope>NUCLEOTIDE SEQUENCE [LARGE SCALE GENOMIC DNA]</scope>
    <source>
        <strain evidence="5">NBRC 12016</strain>
    </source>
</reference>
<evidence type="ECO:0000259" key="3">
    <source>
        <dbReference type="Pfam" id="PF13439"/>
    </source>
</evidence>
<dbReference type="Proteomes" id="UP000007969">
    <property type="component" value="Chromosome"/>
</dbReference>
<evidence type="ECO:0000313" key="5">
    <source>
        <dbReference type="Proteomes" id="UP000007969"/>
    </source>
</evidence>
<dbReference type="Pfam" id="PF00534">
    <property type="entry name" value="Glycos_transf_1"/>
    <property type="match status" value="1"/>
</dbReference>
<dbReference type="Pfam" id="PF13439">
    <property type="entry name" value="Glyco_transf_4"/>
    <property type="match status" value="1"/>
</dbReference>
<dbReference type="HOGENOM" id="CLU_009583_27_5_9"/>
<organism evidence="4 5">
    <name type="scientific">Clostridium kluyveri (strain NBRC 12016)</name>
    <dbReference type="NCBI Taxonomy" id="583346"/>
    <lineage>
        <taxon>Bacteria</taxon>
        <taxon>Bacillati</taxon>
        <taxon>Bacillota</taxon>
        <taxon>Clostridia</taxon>
        <taxon>Eubacteriales</taxon>
        <taxon>Clostridiaceae</taxon>
        <taxon>Clostridium</taxon>
    </lineage>
</organism>
<dbReference type="GO" id="GO:0016757">
    <property type="term" value="F:glycosyltransferase activity"/>
    <property type="evidence" value="ECO:0007669"/>
    <property type="project" value="InterPro"/>
</dbReference>
<dbReference type="FunFam" id="3.40.50.2000:FF:000119">
    <property type="entry name" value="Glycosyl transferase group 1"/>
    <property type="match status" value="1"/>
</dbReference>
<dbReference type="PANTHER" id="PTHR46401:SF2">
    <property type="entry name" value="GLYCOSYLTRANSFERASE WBBK-RELATED"/>
    <property type="match status" value="1"/>
</dbReference>
<proteinExistence type="predicted"/>
<dbReference type="EMBL" id="AP009049">
    <property type="protein sequence ID" value="BAH08346.1"/>
    <property type="molecule type" value="Genomic_DNA"/>
</dbReference>
<dbReference type="GO" id="GO:0009103">
    <property type="term" value="P:lipopolysaccharide biosynthetic process"/>
    <property type="evidence" value="ECO:0007669"/>
    <property type="project" value="TreeGrafter"/>
</dbReference>
<evidence type="ECO:0000259" key="2">
    <source>
        <dbReference type="Pfam" id="PF00534"/>
    </source>
</evidence>
<feature type="domain" description="Glycosyl transferase family 1" evidence="2">
    <location>
        <begin position="205"/>
        <end position="362"/>
    </location>
</feature>
<sequence length="386" mass="44538">MKYINLERDNFMRIGIDGRAAKWYRGTGIGTYTYQLIKCLNNIDSINNYLLFMPESFKNDIYLKKNFKLDNAPQSDKINFWEEINIPNIIKNNKIDLYHVPQNGVGLPINKNCRFIITLHDVIPYRMPETVSNRYLKIFSEYIPKIVPLCDGIITVSNFSKKDIVKSFNYPENKIYVTHLASEDIYKPMDKRISRYVARKYYSITEDYILYVGGFSPRKNILGLIDSFSKLITSYKKPLFLVIAGKKGESYAIYKERTEKLNISDKVLFPGFISIEHLPYIYNAAELFVYPSFYEGFGLPPIEAMACGIPVITSNTTSLPEVVGKGALLINPLNKTNLCEAMLEVLSDNNLKNKLISYGIKRSSELNWKKTIKNTINIYNKIMNMK</sequence>
<dbReference type="CAZy" id="GT4">
    <property type="family name" value="Glycosyltransferase Family 4"/>
</dbReference>
<evidence type="ECO:0000256" key="1">
    <source>
        <dbReference type="ARBA" id="ARBA00022679"/>
    </source>
</evidence>
<dbReference type="InterPro" id="IPR028098">
    <property type="entry name" value="Glyco_trans_4-like_N"/>
</dbReference>
<dbReference type="SUPFAM" id="SSF53756">
    <property type="entry name" value="UDP-Glycosyltransferase/glycogen phosphorylase"/>
    <property type="match status" value="1"/>
</dbReference>
<evidence type="ECO:0008006" key="6">
    <source>
        <dbReference type="Google" id="ProtNLM"/>
    </source>
</evidence>
<dbReference type="KEGG" id="ckr:CKR_3295"/>
<gene>
    <name evidence="4" type="ordered locus">CKR_3295</name>
</gene>
<dbReference type="PANTHER" id="PTHR46401">
    <property type="entry name" value="GLYCOSYLTRANSFERASE WBBK-RELATED"/>
    <property type="match status" value="1"/>
</dbReference>
<evidence type="ECO:0000313" key="4">
    <source>
        <dbReference type="EMBL" id="BAH08346.1"/>
    </source>
</evidence>
<name>B9DXA3_CLOK1</name>
<protein>
    <recommendedName>
        <fullName evidence="6">Glycosyl transferase</fullName>
    </recommendedName>
</protein>
<accession>B9DXA3</accession>
<dbReference type="InterPro" id="IPR001296">
    <property type="entry name" value="Glyco_trans_1"/>
</dbReference>
<dbReference type="Gene3D" id="3.40.50.2000">
    <property type="entry name" value="Glycogen Phosphorylase B"/>
    <property type="match status" value="2"/>
</dbReference>
<feature type="domain" description="Glycosyltransferase subfamily 4-like N-terminal" evidence="3">
    <location>
        <begin position="74"/>
        <end position="179"/>
    </location>
</feature>
<dbReference type="CDD" id="cd03809">
    <property type="entry name" value="GT4_MtfB-like"/>
    <property type="match status" value="1"/>
</dbReference>
<dbReference type="AlphaFoldDB" id="B9DXA3"/>